<feature type="transmembrane region" description="Helical" evidence="5">
    <location>
        <begin position="171"/>
        <end position="189"/>
    </location>
</feature>
<dbReference type="SUPFAM" id="SSF103473">
    <property type="entry name" value="MFS general substrate transporter"/>
    <property type="match status" value="1"/>
</dbReference>
<dbReference type="InterPro" id="IPR011701">
    <property type="entry name" value="MFS"/>
</dbReference>
<feature type="transmembrane region" description="Helical" evidence="5">
    <location>
        <begin position="308"/>
        <end position="333"/>
    </location>
</feature>
<feature type="transmembrane region" description="Helical" evidence="5">
    <location>
        <begin position="228"/>
        <end position="246"/>
    </location>
</feature>
<dbReference type="RefSeq" id="WP_337918431.1">
    <property type="nucleotide sequence ID" value="NZ_BAABJL010000194.1"/>
</dbReference>
<dbReference type="CDD" id="cd06174">
    <property type="entry name" value="MFS"/>
    <property type="match status" value="1"/>
</dbReference>
<feature type="transmembrane region" description="Helical" evidence="5">
    <location>
        <begin position="389"/>
        <end position="408"/>
    </location>
</feature>
<feature type="domain" description="Major facilitator superfamily (MFS) profile" evidence="6">
    <location>
        <begin position="1"/>
        <end position="414"/>
    </location>
</feature>
<accession>A0A927NCZ0</accession>
<dbReference type="InterPro" id="IPR036259">
    <property type="entry name" value="MFS_trans_sf"/>
</dbReference>
<dbReference type="PANTHER" id="PTHR23530:SF1">
    <property type="entry name" value="PERMEASE, MAJOR FACILITATOR SUPERFAMILY-RELATED"/>
    <property type="match status" value="1"/>
</dbReference>
<protein>
    <submittedName>
        <fullName evidence="7">DHA3 family tetracycline resistance protein-like MFS transporter</fullName>
    </submittedName>
</protein>
<keyword evidence="3 5" id="KW-1133">Transmembrane helix</keyword>
<feature type="transmembrane region" description="Helical" evidence="5">
    <location>
        <begin position="266"/>
        <end position="287"/>
    </location>
</feature>
<evidence type="ECO:0000256" key="5">
    <source>
        <dbReference type="SAM" id="Phobius"/>
    </source>
</evidence>
<dbReference type="Pfam" id="PF07690">
    <property type="entry name" value="MFS_1"/>
    <property type="match status" value="1"/>
</dbReference>
<comment type="caution">
    <text evidence="7">The sequence shown here is derived from an EMBL/GenBank/DDBJ whole genome shotgun (WGS) entry which is preliminary data.</text>
</comment>
<evidence type="ECO:0000256" key="3">
    <source>
        <dbReference type="ARBA" id="ARBA00022989"/>
    </source>
</evidence>
<comment type="subcellular location">
    <subcellularLocation>
        <location evidence="1">Cell membrane</location>
        <topology evidence="1">Multi-pass membrane protein</topology>
    </subcellularLocation>
</comment>
<evidence type="ECO:0000313" key="7">
    <source>
        <dbReference type="EMBL" id="MBE1612565.1"/>
    </source>
</evidence>
<sequence>MLTSLLWRARWPADATRTYYAITGFSSLFWVLNSTLSLVYMATTVGLSPLQMVLVGTVLEAVTFLFEIPTGIVSDLYSRRLSVIIGYLLMGAGFLLQGLVPTFEAVLLAQVIWGIGFTFTSGAEEAWLTDEIGQDNVAQVFTRGQQVYLGTTLVGTLAAGALGLIDIRVPLVASGAGFMVLAVGLLLVMPEQNFTRVPRDERETFRHMGRTLADGIALARRRPVVRSFLLVSLFVGLSSEAFDRLWTVRVLEDFDFPDFLGTDNPVVWFTAFSVIGTCIALGASLVVNKVSPASVNALHPRGMLALLAALQVLGVAGLAVLGNLWLALAAMWLRDAAVALSMPVQAAWLNRNVDSRVRATTLSMNSQANAIGQVAGGPPLGGLANRTSVSTALVTSAVVLAPIVAIYARLKPPAEPK</sequence>
<feature type="transmembrane region" description="Helical" evidence="5">
    <location>
        <begin position="81"/>
        <end position="100"/>
    </location>
</feature>
<evidence type="ECO:0000256" key="2">
    <source>
        <dbReference type="ARBA" id="ARBA00022692"/>
    </source>
</evidence>
<keyword evidence="4 5" id="KW-0472">Membrane</keyword>
<proteinExistence type="predicted"/>
<evidence type="ECO:0000259" key="6">
    <source>
        <dbReference type="PROSITE" id="PS50850"/>
    </source>
</evidence>
<keyword evidence="2 5" id="KW-0812">Transmembrane</keyword>
<name>A0A927NCZ0_9ACTN</name>
<organism evidence="7 8">
    <name type="scientific">Actinopolymorpha pittospori</name>
    <dbReference type="NCBI Taxonomy" id="648752"/>
    <lineage>
        <taxon>Bacteria</taxon>
        <taxon>Bacillati</taxon>
        <taxon>Actinomycetota</taxon>
        <taxon>Actinomycetes</taxon>
        <taxon>Propionibacteriales</taxon>
        <taxon>Actinopolymorphaceae</taxon>
        <taxon>Actinopolymorpha</taxon>
    </lineage>
</organism>
<evidence type="ECO:0000256" key="1">
    <source>
        <dbReference type="ARBA" id="ARBA00004651"/>
    </source>
</evidence>
<reference evidence="7" key="1">
    <citation type="submission" date="2020-10" db="EMBL/GenBank/DDBJ databases">
        <title>Sequencing the genomes of 1000 actinobacteria strains.</title>
        <authorList>
            <person name="Klenk H.-P."/>
        </authorList>
    </citation>
    <scope>NUCLEOTIDE SEQUENCE</scope>
    <source>
        <strain evidence="7">DSM 45354</strain>
    </source>
</reference>
<feature type="transmembrane region" description="Helical" evidence="5">
    <location>
        <begin position="49"/>
        <end position="69"/>
    </location>
</feature>
<evidence type="ECO:0000313" key="8">
    <source>
        <dbReference type="Proteomes" id="UP000638648"/>
    </source>
</evidence>
<dbReference type="GO" id="GO:0005886">
    <property type="term" value="C:plasma membrane"/>
    <property type="evidence" value="ECO:0007669"/>
    <property type="project" value="UniProtKB-SubCell"/>
</dbReference>
<evidence type="ECO:0000256" key="4">
    <source>
        <dbReference type="ARBA" id="ARBA00023136"/>
    </source>
</evidence>
<dbReference type="InterPro" id="IPR053160">
    <property type="entry name" value="MFS_DHA3_Transporter"/>
</dbReference>
<dbReference type="EMBL" id="JADBEM010000001">
    <property type="protein sequence ID" value="MBE1612565.1"/>
    <property type="molecule type" value="Genomic_DNA"/>
</dbReference>
<keyword evidence="8" id="KW-1185">Reference proteome</keyword>
<feature type="transmembrane region" description="Helical" evidence="5">
    <location>
        <begin position="20"/>
        <end position="43"/>
    </location>
</feature>
<dbReference type="Gene3D" id="1.20.1250.20">
    <property type="entry name" value="MFS general substrate transporter like domains"/>
    <property type="match status" value="1"/>
</dbReference>
<gene>
    <name evidence="7" type="ORF">HEB94_009413</name>
</gene>
<dbReference type="AlphaFoldDB" id="A0A927NCZ0"/>
<dbReference type="GO" id="GO:0022857">
    <property type="term" value="F:transmembrane transporter activity"/>
    <property type="evidence" value="ECO:0007669"/>
    <property type="project" value="InterPro"/>
</dbReference>
<dbReference type="Proteomes" id="UP000638648">
    <property type="component" value="Unassembled WGS sequence"/>
</dbReference>
<dbReference type="PROSITE" id="PS50850">
    <property type="entry name" value="MFS"/>
    <property type="match status" value="1"/>
</dbReference>
<dbReference type="PANTHER" id="PTHR23530">
    <property type="entry name" value="TRANSPORT PROTEIN-RELATED"/>
    <property type="match status" value="1"/>
</dbReference>
<dbReference type="InterPro" id="IPR020846">
    <property type="entry name" value="MFS_dom"/>
</dbReference>